<sequence length="386" mass="43326">MLTRRGFLYTGAASLALPTWIKADALADFDAYRQQVDDQFNTHVQQERERFANYANTVRDAFAKRQQEVRGLWGDEQIGDKTTLVDYSDDLQTRTIIDYEKRSIRVETLVRDNSDTPRARLAQALVIASTSDIEDFTQRDPVAAIPGDNSTPRSRSSRNLAAGALLAPETPNDQDAVIQTLTQKVRSTSVQTQTAANGQTIAVVEFEVDNPPKRGKEFLPYVMKYAREEQIEPALALAIMENESAFNPMAKSHIPAFGLMQIVPTSAGRDTTKKLYGEERLLSAANLYNPEENIRHGCAYLNILQYRYLRQIDDPVSQRYCVISAYNTGAGNVARAFTGSTSPAQAASVINRMPSDQVYNRLLANLPYEETQNYLRKVNKSYLKYS</sequence>
<dbReference type="GO" id="GO:0000270">
    <property type="term" value="P:peptidoglycan metabolic process"/>
    <property type="evidence" value="ECO:0007669"/>
    <property type="project" value="InterPro"/>
</dbReference>
<evidence type="ECO:0000313" key="4">
    <source>
        <dbReference type="EMBL" id="TPE49823.1"/>
    </source>
</evidence>
<feature type="domain" description="Murein transglycosylase-C N-terminal" evidence="3">
    <location>
        <begin position="63"/>
        <end position="127"/>
    </location>
</feature>
<dbReference type="InterPro" id="IPR008258">
    <property type="entry name" value="Transglycosylase_SLT_dom_1"/>
</dbReference>
<dbReference type="Gene3D" id="1.10.530.10">
    <property type="match status" value="1"/>
</dbReference>
<dbReference type="PANTHER" id="PTHR37423:SF2">
    <property type="entry name" value="MEMBRANE-BOUND LYTIC MUREIN TRANSGLYCOSYLASE C"/>
    <property type="match status" value="1"/>
</dbReference>
<evidence type="ECO:0000259" key="3">
    <source>
        <dbReference type="Pfam" id="PF11873"/>
    </source>
</evidence>
<proteinExistence type="inferred from homology"/>
<dbReference type="SUPFAM" id="SSF53955">
    <property type="entry name" value="Lysozyme-like"/>
    <property type="match status" value="1"/>
</dbReference>
<dbReference type="InterPro" id="IPR023346">
    <property type="entry name" value="Lysozyme-like_dom_sf"/>
</dbReference>
<dbReference type="InterPro" id="IPR000189">
    <property type="entry name" value="Transglyc_AS"/>
</dbReference>
<dbReference type="GO" id="GO:0008933">
    <property type="term" value="F:peptidoglycan lytic transglycosylase activity"/>
    <property type="evidence" value="ECO:0007669"/>
    <property type="project" value="InterPro"/>
</dbReference>
<dbReference type="EMBL" id="VFRR01000022">
    <property type="protein sequence ID" value="TPE49823.1"/>
    <property type="molecule type" value="Genomic_DNA"/>
</dbReference>
<dbReference type="PROSITE" id="PS00922">
    <property type="entry name" value="TRANSGLYCOSYLASE"/>
    <property type="match status" value="1"/>
</dbReference>
<gene>
    <name evidence="4" type="ORF">FJM67_11465</name>
</gene>
<dbReference type="Proteomes" id="UP000315901">
    <property type="component" value="Unassembled WGS sequence"/>
</dbReference>
<evidence type="ECO:0000256" key="1">
    <source>
        <dbReference type="ARBA" id="ARBA00007734"/>
    </source>
</evidence>
<organism evidence="4 5">
    <name type="scientific">Maribrevibacterium harenarium</name>
    <dbReference type="NCBI Taxonomy" id="2589817"/>
    <lineage>
        <taxon>Bacteria</taxon>
        <taxon>Pseudomonadati</taxon>
        <taxon>Pseudomonadota</taxon>
        <taxon>Gammaproteobacteria</taxon>
        <taxon>Oceanospirillales</taxon>
        <taxon>Oceanospirillaceae</taxon>
        <taxon>Maribrevibacterium</taxon>
    </lineage>
</organism>
<dbReference type="Pfam" id="PF01464">
    <property type="entry name" value="SLT"/>
    <property type="match status" value="1"/>
</dbReference>
<dbReference type="CDD" id="cd16893">
    <property type="entry name" value="LT_MltC_MltE"/>
    <property type="match status" value="1"/>
</dbReference>
<evidence type="ECO:0000313" key="5">
    <source>
        <dbReference type="Proteomes" id="UP000315901"/>
    </source>
</evidence>
<dbReference type="GO" id="GO:0016020">
    <property type="term" value="C:membrane"/>
    <property type="evidence" value="ECO:0007669"/>
    <property type="project" value="InterPro"/>
</dbReference>
<dbReference type="AlphaFoldDB" id="A0A501WIU7"/>
<dbReference type="PANTHER" id="PTHR37423">
    <property type="entry name" value="SOLUBLE LYTIC MUREIN TRANSGLYCOSYLASE-RELATED"/>
    <property type="match status" value="1"/>
</dbReference>
<keyword evidence="5" id="KW-1185">Reference proteome</keyword>
<accession>A0A501WIU7</accession>
<name>A0A501WIU7_9GAMM</name>
<dbReference type="Pfam" id="PF11873">
    <property type="entry name" value="Mltc_N"/>
    <property type="match status" value="1"/>
</dbReference>
<evidence type="ECO:0000259" key="2">
    <source>
        <dbReference type="Pfam" id="PF01464"/>
    </source>
</evidence>
<reference evidence="4 5" key="1">
    <citation type="submission" date="2019-06" db="EMBL/GenBank/DDBJ databases">
        <title>A novel bacterium of genus Marinomonas, isolated from coastal sand.</title>
        <authorList>
            <person name="Huang H."/>
            <person name="Mo K."/>
            <person name="Hu Y."/>
        </authorList>
    </citation>
    <scope>NUCLEOTIDE SEQUENCE [LARGE SCALE GENOMIC DNA]</scope>
    <source>
        <strain evidence="4 5">HB171799</strain>
    </source>
</reference>
<feature type="domain" description="Transglycosylase SLT" evidence="2">
    <location>
        <begin position="221"/>
        <end position="342"/>
    </location>
</feature>
<comment type="caution">
    <text evidence="4">The sequence shown here is derived from an EMBL/GenBank/DDBJ whole genome shotgun (WGS) entry which is preliminary data.</text>
</comment>
<comment type="similarity">
    <text evidence="1">Belongs to the transglycosylase Slt family.</text>
</comment>
<dbReference type="OrthoDB" id="5620293at2"/>
<protein>
    <submittedName>
        <fullName evidence="4">DUF3393 domain-containing protein</fullName>
    </submittedName>
</protein>
<dbReference type="InterPro" id="IPR024570">
    <property type="entry name" value="Murein_transglycosylaseC_N"/>
</dbReference>
<dbReference type="RefSeq" id="WP_140589421.1">
    <property type="nucleotide sequence ID" value="NZ_VFRR01000022.1"/>
</dbReference>